<feature type="binding site" evidence="7">
    <location>
        <position position="89"/>
    </location>
    <ligand>
        <name>Fe cation</name>
        <dbReference type="ChEBI" id="CHEBI:24875"/>
        <note>catalytic</note>
    </ligand>
</feature>
<keyword evidence="9" id="KW-1185">Reference proteome</keyword>
<dbReference type="STRING" id="1050202.GCA_000384035_03346"/>
<dbReference type="AlphaFoldDB" id="A0A2T0GWC7"/>
<evidence type="ECO:0000256" key="3">
    <source>
        <dbReference type="ARBA" id="ARBA00022964"/>
    </source>
</evidence>
<dbReference type="EMBL" id="PVSR01000015">
    <property type="protein sequence ID" value="PRW63421.1"/>
    <property type="molecule type" value="Genomic_DNA"/>
</dbReference>
<dbReference type="InterPro" id="IPR014710">
    <property type="entry name" value="RmlC-like_jellyroll"/>
</dbReference>
<evidence type="ECO:0000256" key="5">
    <source>
        <dbReference type="ARBA" id="ARBA00023004"/>
    </source>
</evidence>
<dbReference type="CDD" id="cd10548">
    <property type="entry name" value="cupin_CDO"/>
    <property type="match status" value="1"/>
</dbReference>
<gene>
    <name evidence="8" type="ORF">CEP50_10670</name>
</gene>
<organism evidence="8 9">
    <name type="scientific">Actinopolyspora mortivallis</name>
    <dbReference type="NCBI Taxonomy" id="33906"/>
    <lineage>
        <taxon>Bacteria</taxon>
        <taxon>Bacillati</taxon>
        <taxon>Actinomycetota</taxon>
        <taxon>Actinomycetes</taxon>
        <taxon>Actinopolysporales</taxon>
        <taxon>Actinopolysporaceae</taxon>
        <taxon>Actinopolyspora</taxon>
    </lineage>
</organism>
<reference evidence="8 9" key="1">
    <citation type="submission" date="2018-03" db="EMBL/GenBank/DDBJ databases">
        <title>Actinopolyspora mortivallis from Sahara, screening for active biomolecules.</title>
        <authorList>
            <person name="Selama O."/>
            <person name="Wellington E.M.H."/>
            <person name="Hacene H."/>
        </authorList>
    </citation>
    <scope>NUCLEOTIDE SEQUENCE [LARGE SCALE GENOMIC DNA]</scope>
    <source>
        <strain evidence="8 9">M5A</strain>
    </source>
</reference>
<dbReference type="GO" id="GO:0008198">
    <property type="term" value="F:ferrous iron binding"/>
    <property type="evidence" value="ECO:0007669"/>
    <property type="project" value="TreeGrafter"/>
</dbReference>
<comment type="caution">
    <text evidence="8">The sequence shown here is derived from an EMBL/GenBank/DDBJ whole genome shotgun (WGS) entry which is preliminary data.</text>
</comment>
<keyword evidence="6" id="KW-0883">Thioether bond</keyword>
<dbReference type="PANTHER" id="PTHR12918:SF1">
    <property type="entry name" value="CYSTEINE DIOXYGENASE TYPE 1"/>
    <property type="match status" value="1"/>
</dbReference>
<evidence type="ECO:0000256" key="7">
    <source>
        <dbReference type="PIRSR" id="PIRSR610300-51"/>
    </source>
</evidence>
<dbReference type="Pfam" id="PF05995">
    <property type="entry name" value="CDO_I"/>
    <property type="match status" value="1"/>
</dbReference>
<comment type="similarity">
    <text evidence="1">Belongs to the cysteine dioxygenase family.</text>
</comment>
<feature type="binding site" evidence="7">
    <location>
        <position position="91"/>
    </location>
    <ligand>
        <name>Fe cation</name>
        <dbReference type="ChEBI" id="CHEBI:24875"/>
        <note>catalytic</note>
    </ligand>
</feature>
<name>A0A2T0GWC7_ACTMO</name>
<dbReference type="PANTHER" id="PTHR12918">
    <property type="entry name" value="CYSTEINE DIOXYGENASE"/>
    <property type="match status" value="1"/>
</dbReference>
<feature type="binding site" evidence="7">
    <location>
        <position position="143"/>
    </location>
    <ligand>
        <name>Fe cation</name>
        <dbReference type="ChEBI" id="CHEBI:24875"/>
        <note>catalytic</note>
    </ligand>
</feature>
<evidence type="ECO:0000256" key="6">
    <source>
        <dbReference type="PIRSR" id="PIRSR610300-50"/>
    </source>
</evidence>
<evidence type="ECO:0000256" key="2">
    <source>
        <dbReference type="ARBA" id="ARBA00022723"/>
    </source>
</evidence>
<feature type="cross-link" description="3'-(S-cysteinyl)-tyrosine (Cys-Tyr)" evidence="6">
    <location>
        <begin position="95"/>
        <end position="159"/>
    </location>
</feature>
<accession>A0A2T0GWC7</accession>
<keyword evidence="5 7" id="KW-0408">Iron</keyword>
<dbReference type="SUPFAM" id="SSF51182">
    <property type="entry name" value="RmlC-like cupins"/>
    <property type="match status" value="1"/>
</dbReference>
<proteinExistence type="inferred from homology"/>
<dbReference type="InParanoid" id="A0A2T0GWC7"/>
<evidence type="ECO:0000313" key="8">
    <source>
        <dbReference type="EMBL" id="PRW63421.1"/>
    </source>
</evidence>
<keyword evidence="3 8" id="KW-0223">Dioxygenase</keyword>
<dbReference type="InterPro" id="IPR010300">
    <property type="entry name" value="CDO_1"/>
</dbReference>
<evidence type="ECO:0000313" key="9">
    <source>
        <dbReference type="Proteomes" id="UP000239352"/>
    </source>
</evidence>
<dbReference type="GO" id="GO:0016702">
    <property type="term" value="F:oxidoreductase activity, acting on single donors with incorporation of molecular oxygen, incorporation of two atoms of oxygen"/>
    <property type="evidence" value="ECO:0007669"/>
    <property type="project" value="InterPro"/>
</dbReference>
<sequence>MRTEHQNPRLTELTDAIRECVRAGRSQAHTADLVRDALRPFLDVPGLLREDQRVGDPEHYLQHVLHVEPDASFSVVALVWLPGQQTPIHDHVAWCVTGVYQGTESEQHYQLRQSPAGDYLVPAGLVTNQRGQSCGFAPPGDIHLVRNCGTETAISLHVYGADIGRLGTSVRRVYELPVHSEPGSA</sequence>
<dbReference type="Gene3D" id="2.60.120.10">
    <property type="entry name" value="Jelly Rolls"/>
    <property type="match status" value="1"/>
</dbReference>
<evidence type="ECO:0000256" key="4">
    <source>
        <dbReference type="ARBA" id="ARBA00023002"/>
    </source>
</evidence>
<dbReference type="InterPro" id="IPR011051">
    <property type="entry name" value="RmlC_Cupin_sf"/>
</dbReference>
<keyword evidence="2 7" id="KW-0479">Metal-binding</keyword>
<protein>
    <submittedName>
        <fullName evidence="8">Cysteine dioxygenase</fullName>
    </submittedName>
</protein>
<evidence type="ECO:0000256" key="1">
    <source>
        <dbReference type="ARBA" id="ARBA00006622"/>
    </source>
</evidence>
<keyword evidence="4" id="KW-0560">Oxidoreductase</keyword>
<dbReference type="Proteomes" id="UP000239352">
    <property type="component" value="Unassembled WGS sequence"/>
</dbReference>